<comment type="subunit">
    <text evidence="9">A connexon is composed of a hexamer of connexins.</text>
</comment>
<feature type="domain" description="Connexin cysteine-rich" evidence="14">
    <location>
        <begin position="198"/>
        <end position="265"/>
    </location>
</feature>
<comment type="function">
    <text evidence="9">One gap junction consists of a cluster of closely packed pairs of transmembrane channels, the connexons, through which materials of low MW diffuse from one cell to a neighboring cell.</text>
</comment>
<evidence type="ECO:0000256" key="1">
    <source>
        <dbReference type="ARBA" id="ARBA00004610"/>
    </source>
</evidence>
<evidence type="ECO:0000256" key="5">
    <source>
        <dbReference type="ARBA" id="ARBA00022868"/>
    </source>
</evidence>
<feature type="chain" id="PRO_5034522500" description="Gap junction protein" evidence="12">
    <location>
        <begin position="44"/>
        <end position="399"/>
    </location>
</feature>
<evidence type="ECO:0000256" key="2">
    <source>
        <dbReference type="ARBA" id="ARBA00004651"/>
    </source>
</evidence>
<dbReference type="AlphaFoldDB" id="A0A8C5CKM0"/>
<feature type="domain" description="Connexin N-terminal" evidence="13">
    <location>
        <begin position="45"/>
        <end position="78"/>
    </location>
</feature>
<evidence type="ECO:0000313" key="16">
    <source>
        <dbReference type="Proteomes" id="UP000694546"/>
    </source>
</evidence>
<evidence type="ECO:0000256" key="12">
    <source>
        <dbReference type="SAM" id="SignalP"/>
    </source>
</evidence>
<evidence type="ECO:0000259" key="14">
    <source>
        <dbReference type="SMART" id="SM01089"/>
    </source>
</evidence>
<sequence length="399" mass="43882">MSRADWSFLEHLLEEGQEHSTRVGRVWLTVLLLFRMLVLGVAAESAWDDEQCNFVCNTEQPGCESVCYDRAFPISHFRYFVLQVIFVATPTIFYFGYLAVRTAKDQSEEEEAEEEDGVAEGERAAQQEGRGRSAAVASSGARAARKGKGLEVIQEEGGEEEGLRENAGKAAKEASESPKLKGRLLGVYTVTISVTVLLEAGFIAGLWVLYDGFVIAARYECVGLPCPHTVDCFVSRPTEKTIFTIYTQAIAGLSLLLNLLELLHLLQLAVSQRLEKRYRRGATSLPSPRWRRRQPGGDHTPIQLPAQEAPSYCPAVPGEGYPEPPGSYVVVDTLRSEVNWGAGGGAGNGEGDIPPSYLNCLGGMRSTHSPRAHVKKHVHGNGKHRKDNHKVHAKLKHYV</sequence>
<dbReference type="InterPro" id="IPR000500">
    <property type="entry name" value="Connexin"/>
</dbReference>
<keyword evidence="16" id="KW-1185">Reference proteome</keyword>
<protein>
    <recommendedName>
        <fullName evidence="9">Gap junction protein</fullName>
    </recommendedName>
</protein>
<reference evidence="15" key="2">
    <citation type="submission" date="2025-09" db="UniProtKB">
        <authorList>
            <consortium name="Ensembl"/>
        </authorList>
    </citation>
    <scope>IDENTIFICATION</scope>
</reference>
<keyword evidence="6" id="KW-0965">Cell junction</keyword>
<evidence type="ECO:0000256" key="10">
    <source>
        <dbReference type="SAM" id="MobiDB-lite"/>
    </source>
</evidence>
<keyword evidence="3" id="KW-1003">Cell membrane</keyword>
<evidence type="ECO:0000256" key="7">
    <source>
        <dbReference type="ARBA" id="ARBA00022989"/>
    </source>
</evidence>
<dbReference type="SMART" id="SM00037">
    <property type="entry name" value="CNX"/>
    <property type="match status" value="1"/>
</dbReference>
<feature type="compositionally biased region" description="Basic and acidic residues" evidence="10">
    <location>
        <begin position="120"/>
        <end position="131"/>
    </location>
</feature>
<feature type="compositionally biased region" description="Low complexity" evidence="10">
    <location>
        <begin position="132"/>
        <end position="142"/>
    </location>
</feature>
<dbReference type="PROSITE" id="PS00408">
    <property type="entry name" value="CONNEXINS_2"/>
    <property type="match status" value="1"/>
</dbReference>
<proteinExistence type="inferred from homology"/>
<evidence type="ECO:0000259" key="13">
    <source>
        <dbReference type="SMART" id="SM00037"/>
    </source>
</evidence>
<feature type="compositionally biased region" description="Acidic residues" evidence="10">
    <location>
        <begin position="108"/>
        <end position="119"/>
    </location>
</feature>
<comment type="subcellular location">
    <subcellularLocation>
        <location evidence="1">Cell junction</location>
        <location evidence="1">Gap junction</location>
    </subcellularLocation>
    <subcellularLocation>
        <location evidence="2 9">Cell membrane</location>
        <topology evidence="2 9">Multi-pass membrane protein</topology>
    </subcellularLocation>
</comment>
<keyword evidence="8 11" id="KW-0472">Membrane</keyword>
<dbReference type="PRINTS" id="PR00206">
    <property type="entry name" value="CONNEXIN"/>
</dbReference>
<keyword evidence="5 9" id="KW-0303">Gap junction</keyword>
<comment type="similarity">
    <text evidence="9">Belongs to the connexin family.</text>
</comment>
<dbReference type="GO" id="GO:0043473">
    <property type="term" value="P:pigmentation"/>
    <property type="evidence" value="ECO:0007669"/>
    <property type="project" value="Ensembl"/>
</dbReference>
<dbReference type="OMA" id="RESAVHY"/>
<dbReference type="SMART" id="SM01089">
    <property type="entry name" value="Connexin_CCC"/>
    <property type="match status" value="1"/>
</dbReference>
<dbReference type="Ensembl" id="ENSGMOT00000040584.1">
    <property type="protein sequence ID" value="ENSGMOP00000062105.1"/>
    <property type="gene ID" value="ENSGMOG00000026856.1"/>
</dbReference>
<organism evidence="15 16">
    <name type="scientific">Gadus morhua</name>
    <name type="common">Atlantic cod</name>
    <dbReference type="NCBI Taxonomy" id="8049"/>
    <lineage>
        <taxon>Eukaryota</taxon>
        <taxon>Metazoa</taxon>
        <taxon>Chordata</taxon>
        <taxon>Craniata</taxon>
        <taxon>Vertebrata</taxon>
        <taxon>Euteleostomi</taxon>
        <taxon>Actinopterygii</taxon>
        <taxon>Neopterygii</taxon>
        <taxon>Teleostei</taxon>
        <taxon>Neoteleostei</taxon>
        <taxon>Acanthomorphata</taxon>
        <taxon>Zeiogadaria</taxon>
        <taxon>Gadariae</taxon>
        <taxon>Gadiformes</taxon>
        <taxon>Gadoidei</taxon>
        <taxon>Gadidae</taxon>
        <taxon>Gadus</taxon>
    </lineage>
</organism>
<dbReference type="Pfam" id="PF00029">
    <property type="entry name" value="Connexin"/>
    <property type="match status" value="1"/>
</dbReference>
<feature type="transmembrane region" description="Helical" evidence="11">
    <location>
        <begin position="245"/>
        <end position="270"/>
    </location>
</feature>
<dbReference type="PANTHER" id="PTHR11984:SF39">
    <property type="entry name" value="GAP JUNCTION PROTEIN"/>
    <property type="match status" value="1"/>
</dbReference>
<dbReference type="InterPro" id="IPR017990">
    <property type="entry name" value="Connexin_CS"/>
</dbReference>
<feature type="transmembrane region" description="Helical" evidence="11">
    <location>
        <begin position="185"/>
        <end position="210"/>
    </location>
</feature>
<feature type="transmembrane region" description="Helical" evidence="11">
    <location>
        <begin position="79"/>
        <end position="100"/>
    </location>
</feature>
<accession>A0A8C5CKM0</accession>
<dbReference type="Gene3D" id="1.20.1440.80">
    <property type="entry name" value="Gap junction channel protein cysteine-rich domain"/>
    <property type="match status" value="1"/>
</dbReference>
<dbReference type="PANTHER" id="PTHR11984">
    <property type="entry name" value="CONNEXIN"/>
    <property type="match status" value="1"/>
</dbReference>
<feature type="region of interest" description="Disordered" evidence="10">
    <location>
        <begin position="108"/>
        <end position="174"/>
    </location>
</feature>
<feature type="region of interest" description="Disordered" evidence="10">
    <location>
        <begin position="284"/>
        <end position="304"/>
    </location>
</feature>
<evidence type="ECO:0000256" key="8">
    <source>
        <dbReference type="ARBA" id="ARBA00023136"/>
    </source>
</evidence>
<evidence type="ECO:0000256" key="6">
    <source>
        <dbReference type="ARBA" id="ARBA00022949"/>
    </source>
</evidence>
<dbReference type="OrthoDB" id="8878488at2759"/>
<gene>
    <name evidence="15" type="primary">gja4</name>
</gene>
<dbReference type="Proteomes" id="UP000694546">
    <property type="component" value="Chromosome 22"/>
</dbReference>
<dbReference type="GeneTree" id="ENSGT01150000286954"/>
<evidence type="ECO:0000256" key="4">
    <source>
        <dbReference type="ARBA" id="ARBA00022692"/>
    </source>
</evidence>
<name>A0A8C5CKM0_GADMO</name>
<feature type="signal peptide" evidence="12">
    <location>
        <begin position="1"/>
        <end position="43"/>
    </location>
</feature>
<keyword evidence="12" id="KW-0732">Signal</keyword>
<feature type="compositionally biased region" description="Basic and acidic residues" evidence="10">
    <location>
        <begin position="161"/>
        <end position="174"/>
    </location>
</feature>
<evidence type="ECO:0000313" key="15">
    <source>
        <dbReference type="Ensembl" id="ENSGMOP00000062105.1"/>
    </source>
</evidence>
<keyword evidence="7 11" id="KW-1133">Transmembrane helix</keyword>
<dbReference type="InterPro" id="IPR013092">
    <property type="entry name" value="Connexin_N"/>
</dbReference>
<dbReference type="InterPro" id="IPR038359">
    <property type="entry name" value="Connexin_N_sf"/>
</dbReference>
<dbReference type="GO" id="GO:0005922">
    <property type="term" value="C:connexin complex"/>
    <property type="evidence" value="ECO:0007669"/>
    <property type="project" value="InterPro"/>
</dbReference>
<reference evidence="15" key="1">
    <citation type="submission" date="2025-08" db="UniProtKB">
        <authorList>
            <consortium name="Ensembl"/>
        </authorList>
    </citation>
    <scope>IDENTIFICATION</scope>
</reference>
<evidence type="ECO:0000256" key="11">
    <source>
        <dbReference type="SAM" id="Phobius"/>
    </source>
</evidence>
<dbReference type="InterPro" id="IPR019570">
    <property type="entry name" value="Connexin_CCC"/>
</dbReference>
<dbReference type="PROSITE" id="PS00407">
    <property type="entry name" value="CONNEXINS_1"/>
    <property type="match status" value="1"/>
</dbReference>
<dbReference type="GO" id="GO:0007267">
    <property type="term" value="P:cell-cell signaling"/>
    <property type="evidence" value="ECO:0007669"/>
    <property type="project" value="TreeGrafter"/>
</dbReference>
<evidence type="ECO:0000256" key="3">
    <source>
        <dbReference type="ARBA" id="ARBA00022475"/>
    </source>
</evidence>
<keyword evidence="4 9" id="KW-0812">Transmembrane</keyword>
<evidence type="ECO:0000256" key="9">
    <source>
        <dbReference type="RuleBase" id="RU000630"/>
    </source>
</evidence>
<dbReference type="GO" id="GO:0005243">
    <property type="term" value="F:gap junction channel activity"/>
    <property type="evidence" value="ECO:0007669"/>
    <property type="project" value="TreeGrafter"/>
</dbReference>